<evidence type="ECO:0000313" key="1">
    <source>
        <dbReference type="EMBL" id="MDR6537251.1"/>
    </source>
</evidence>
<protein>
    <submittedName>
        <fullName evidence="1">Outer membrane protein assembly factor BamE (Lipoprotein component of BamABCDE complex)</fullName>
    </submittedName>
</protein>
<name>A0ABU1NGT8_9BURK</name>
<dbReference type="Proteomes" id="UP001184230">
    <property type="component" value="Unassembled WGS sequence"/>
</dbReference>
<proteinExistence type="predicted"/>
<organism evidence="1 2">
    <name type="scientific">Variovorax soli</name>
    <dbReference type="NCBI Taxonomy" id="376815"/>
    <lineage>
        <taxon>Bacteria</taxon>
        <taxon>Pseudomonadati</taxon>
        <taxon>Pseudomonadota</taxon>
        <taxon>Betaproteobacteria</taxon>
        <taxon>Burkholderiales</taxon>
        <taxon>Comamonadaceae</taxon>
        <taxon>Variovorax</taxon>
    </lineage>
</organism>
<comment type="caution">
    <text evidence="1">The sequence shown here is derived from an EMBL/GenBank/DDBJ whole genome shotgun (WGS) entry which is preliminary data.</text>
</comment>
<evidence type="ECO:0000313" key="2">
    <source>
        <dbReference type="Proteomes" id="UP001184230"/>
    </source>
</evidence>
<sequence>MSPVRRCITEDPKVKLAGYPEKTRAAIAAMKVVPGMTREQVLMALGYPISSENPKLEAPVWRYWLDTWTEYQVVFDTGGAVDKVVADPAVPSRVSLP</sequence>
<dbReference type="EMBL" id="JAVDRF010000005">
    <property type="protein sequence ID" value="MDR6537251.1"/>
    <property type="molecule type" value="Genomic_DNA"/>
</dbReference>
<keyword evidence="2" id="KW-1185">Reference proteome</keyword>
<gene>
    <name evidence="1" type="ORF">J2739_003024</name>
</gene>
<reference evidence="1 2" key="1">
    <citation type="submission" date="2023-07" db="EMBL/GenBank/DDBJ databases">
        <title>Sorghum-associated microbial communities from plants grown in Nebraska, USA.</title>
        <authorList>
            <person name="Schachtman D."/>
        </authorList>
    </citation>
    <scope>NUCLEOTIDE SEQUENCE [LARGE SCALE GENOMIC DNA]</scope>
    <source>
        <strain evidence="1 2">DS1781</strain>
    </source>
</reference>
<accession>A0ABU1NGT8</accession>
<dbReference type="RefSeq" id="WP_309902974.1">
    <property type="nucleotide sequence ID" value="NZ_JAVDRF010000005.1"/>
</dbReference>